<evidence type="ECO:0000256" key="5">
    <source>
        <dbReference type="ARBA" id="ARBA00022741"/>
    </source>
</evidence>
<dbReference type="HOGENOM" id="CLU_000288_63_30_1"/>
<keyword evidence="3 11" id="KW-0723">Serine/threonine-protein kinase</keyword>
<dbReference type="eggNOG" id="KOG0610">
    <property type="taxonomic scope" value="Eukaryota"/>
</dbReference>
<evidence type="ECO:0000256" key="12">
    <source>
        <dbReference type="SAM" id="MobiDB-lite"/>
    </source>
</evidence>
<keyword evidence="4" id="KW-0808">Transferase</keyword>
<evidence type="ECO:0000256" key="1">
    <source>
        <dbReference type="ARBA" id="ARBA00009903"/>
    </source>
</evidence>
<keyword evidence="6" id="KW-0418">Kinase</keyword>
<dbReference type="SMART" id="SM00220">
    <property type="entry name" value="S_TKc"/>
    <property type="match status" value="1"/>
</dbReference>
<dbReference type="AlphaFoldDB" id="A0A0D9X9J1"/>
<evidence type="ECO:0000259" key="13">
    <source>
        <dbReference type="PROSITE" id="PS50011"/>
    </source>
</evidence>
<sequence length="429" mass="47300">MDLDLDRARALRVLGRGAMGTVFLVSSSPSGNSGVNGGVGCYALKVFDKRSTKPDAERRARWELSVLSDLARGPHLPCLLGSGETDSLLAWAVPYCPGGDLNELRYNLPDRVFSPAAIRFYVAETVSALAALHSSGVVYRDLKPENLLLRSDGHVTLTDFDLSRLLPPIPSSSSSSPHRRRPRVSARSEIPLVAAKSDQFLPPPPAARQKLQNLVRFIMRSTEKSGGDVLLSKKAKSARVSPVSRNKQPPAAAAKWGKSYSFVGTEEYVSPEMVQGEGHGFAVDWWAVGVLVYEMAFGRTPFKGRNRKETFRNVLIKDIEFPGDSRRRSPELTDLITRLLERDPKRRLGYRGGADEVRAHPFFAGVDWDLLEVVSRPPYIPPVTADVDGEVAGEGKDFSVREYFEKLHQPPPPNPETESSSSSEFSPEF</sequence>
<keyword evidence="15" id="KW-1185">Reference proteome</keyword>
<dbReference type="InterPro" id="IPR017441">
    <property type="entry name" value="Protein_kinase_ATP_BS"/>
</dbReference>
<reference evidence="15" key="2">
    <citation type="submission" date="2013-12" db="EMBL/GenBank/DDBJ databases">
        <authorList>
            <person name="Yu Y."/>
            <person name="Lee S."/>
            <person name="de Baynast K."/>
            <person name="Wissotski M."/>
            <person name="Liu L."/>
            <person name="Talag J."/>
            <person name="Goicoechea J."/>
            <person name="Angelova A."/>
            <person name="Jetty R."/>
            <person name="Kudrna D."/>
            <person name="Golser W."/>
            <person name="Rivera L."/>
            <person name="Zhang J."/>
            <person name="Wing R."/>
        </authorList>
    </citation>
    <scope>NUCLEOTIDE SEQUENCE</scope>
</reference>
<comment type="catalytic activity">
    <reaction evidence="8">
        <text>L-threonyl-[protein] + ATP = O-phospho-L-threonyl-[protein] + ADP + H(+)</text>
        <dbReference type="Rhea" id="RHEA:46608"/>
        <dbReference type="Rhea" id="RHEA-COMP:11060"/>
        <dbReference type="Rhea" id="RHEA-COMP:11605"/>
        <dbReference type="ChEBI" id="CHEBI:15378"/>
        <dbReference type="ChEBI" id="CHEBI:30013"/>
        <dbReference type="ChEBI" id="CHEBI:30616"/>
        <dbReference type="ChEBI" id="CHEBI:61977"/>
        <dbReference type="ChEBI" id="CHEBI:456216"/>
        <dbReference type="EC" id="2.7.11.1"/>
    </reaction>
</comment>
<dbReference type="FunFam" id="1.10.510.10:FF:000294">
    <property type="entry name" value="Serine/threonine-protein kinase OXI1"/>
    <property type="match status" value="1"/>
</dbReference>
<dbReference type="PROSITE" id="PS00108">
    <property type="entry name" value="PROTEIN_KINASE_ST"/>
    <property type="match status" value="1"/>
</dbReference>
<name>A0A0D9X9J1_9ORYZ</name>
<feature type="binding site" evidence="10">
    <location>
        <position position="45"/>
    </location>
    <ligand>
        <name>ATP</name>
        <dbReference type="ChEBI" id="CHEBI:30616"/>
    </ligand>
</feature>
<dbReference type="Gramene" id="LPERR08G16670.1">
    <property type="protein sequence ID" value="LPERR08G16670.1"/>
    <property type="gene ID" value="LPERR08G16670"/>
</dbReference>
<evidence type="ECO:0000256" key="2">
    <source>
        <dbReference type="ARBA" id="ARBA00012513"/>
    </source>
</evidence>
<dbReference type="Pfam" id="PF00069">
    <property type="entry name" value="Pkinase"/>
    <property type="match status" value="2"/>
</dbReference>
<dbReference type="SUPFAM" id="SSF56112">
    <property type="entry name" value="Protein kinase-like (PK-like)"/>
    <property type="match status" value="1"/>
</dbReference>
<evidence type="ECO:0000256" key="4">
    <source>
        <dbReference type="ARBA" id="ARBA00022679"/>
    </source>
</evidence>
<dbReference type="GO" id="GO:0004674">
    <property type="term" value="F:protein serine/threonine kinase activity"/>
    <property type="evidence" value="ECO:0007669"/>
    <property type="project" value="UniProtKB-KW"/>
</dbReference>
<protein>
    <recommendedName>
        <fullName evidence="2">non-specific serine/threonine protein kinase</fullName>
        <ecNumber evidence="2">2.7.11.1</ecNumber>
    </recommendedName>
</protein>
<evidence type="ECO:0000256" key="8">
    <source>
        <dbReference type="ARBA" id="ARBA00047899"/>
    </source>
</evidence>
<feature type="region of interest" description="Disordered" evidence="12">
    <location>
        <begin position="401"/>
        <end position="429"/>
    </location>
</feature>
<evidence type="ECO:0000256" key="6">
    <source>
        <dbReference type="ARBA" id="ARBA00022777"/>
    </source>
</evidence>
<dbReference type="PROSITE" id="PS50011">
    <property type="entry name" value="PROTEIN_KINASE_DOM"/>
    <property type="match status" value="1"/>
</dbReference>
<accession>A0A0D9X9J1</accession>
<evidence type="ECO:0000256" key="10">
    <source>
        <dbReference type="PROSITE-ProRule" id="PRU10141"/>
    </source>
</evidence>
<evidence type="ECO:0000313" key="14">
    <source>
        <dbReference type="EnsemblPlants" id="LPERR08G16670.1"/>
    </source>
</evidence>
<proteinExistence type="inferred from homology"/>
<dbReference type="InterPro" id="IPR011009">
    <property type="entry name" value="Kinase-like_dom_sf"/>
</dbReference>
<keyword evidence="7 10" id="KW-0067">ATP-binding</keyword>
<evidence type="ECO:0000256" key="11">
    <source>
        <dbReference type="RuleBase" id="RU000304"/>
    </source>
</evidence>
<feature type="domain" description="Protein kinase" evidence="13">
    <location>
        <begin position="8"/>
        <end position="363"/>
    </location>
</feature>
<dbReference type="Gene3D" id="1.10.510.10">
    <property type="entry name" value="Transferase(Phosphotransferase) domain 1"/>
    <property type="match status" value="2"/>
</dbReference>
<dbReference type="Proteomes" id="UP000032180">
    <property type="component" value="Chromosome 8"/>
</dbReference>
<reference evidence="14 15" key="1">
    <citation type="submission" date="2012-08" db="EMBL/GenBank/DDBJ databases">
        <title>Oryza genome evolution.</title>
        <authorList>
            <person name="Wing R.A."/>
        </authorList>
    </citation>
    <scope>NUCLEOTIDE SEQUENCE</scope>
</reference>
<dbReference type="EC" id="2.7.11.1" evidence="2"/>
<reference evidence="14" key="3">
    <citation type="submission" date="2015-04" db="UniProtKB">
        <authorList>
            <consortium name="EnsemblPlants"/>
        </authorList>
    </citation>
    <scope>IDENTIFICATION</scope>
</reference>
<comment type="similarity">
    <text evidence="1">Belongs to the protein kinase superfamily. AGC Ser/Thr protein kinase family.</text>
</comment>
<dbReference type="FunFam" id="1.10.510.10:FF:000312">
    <property type="entry name" value="Serine/threonine-protein kinase OXI1"/>
    <property type="match status" value="1"/>
</dbReference>
<evidence type="ECO:0000256" key="7">
    <source>
        <dbReference type="ARBA" id="ARBA00022840"/>
    </source>
</evidence>
<dbReference type="InterPro" id="IPR008271">
    <property type="entry name" value="Ser/Thr_kinase_AS"/>
</dbReference>
<dbReference type="PROSITE" id="PS00107">
    <property type="entry name" value="PROTEIN_KINASE_ATP"/>
    <property type="match status" value="1"/>
</dbReference>
<keyword evidence="5 10" id="KW-0547">Nucleotide-binding</keyword>
<organism evidence="14 15">
    <name type="scientific">Leersia perrieri</name>
    <dbReference type="NCBI Taxonomy" id="77586"/>
    <lineage>
        <taxon>Eukaryota</taxon>
        <taxon>Viridiplantae</taxon>
        <taxon>Streptophyta</taxon>
        <taxon>Embryophyta</taxon>
        <taxon>Tracheophyta</taxon>
        <taxon>Spermatophyta</taxon>
        <taxon>Magnoliopsida</taxon>
        <taxon>Liliopsida</taxon>
        <taxon>Poales</taxon>
        <taxon>Poaceae</taxon>
        <taxon>BOP clade</taxon>
        <taxon>Oryzoideae</taxon>
        <taxon>Oryzeae</taxon>
        <taxon>Oryzinae</taxon>
        <taxon>Leersia</taxon>
    </lineage>
</organism>
<comment type="catalytic activity">
    <reaction evidence="9">
        <text>L-seryl-[protein] + ATP = O-phospho-L-seryl-[protein] + ADP + H(+)</text>
        <dbReference type="Rhea" id="RHEA:17989"/>
        <dbReference type="Rhea" id="RHEA-COMP:9863"/>
        <dbReference type="Rhea" id="RHEA-COMP:11604"/>
        <dbReference type="ChEBI" id="CHEBI:15378"/>
        <dbReference type="ChEBI" id="CHEBI:29999"/>
        <dbReference type="ChEBI" id="CHEBI:30616"/>
        <dbReference type="ChEBI" id="CHEBI:83421"/>
        <dbReference type="ChEBI" id="CHEBI:456216"/>
        <dbReference type="EC" id="2.7.11.1"/>
    </reaction>
</comment>
<evidence type="ECO:0000256" key="3">
    <source>
        <dbReference type="ARBA" id="ARBA00022527"/>
    </source>
</evidence>
<feature type="compositionally biased region" description="Low complexity" evidence="12">
    <location>
        <begin position="416"/>
        <end position="429"/>
    </location>
</feature>
<evidence type="ECO:0000313" key="15">
    <source>
        <dbReference type="Proteomes" id="UP000032180"/>
    </source>
</evidence>
<dbReference type="GO" id="GO:0005524">
    <property type="term" value="F:ATP binding"/>
    <property type="evidence" value="ECO:0007669"/>
    <property type="project" value="UniProtKB-UniRule"/>
</dbReference>
<dbReference type="PANTHER" id="PTHR45637">
    <property type="entry name" value="FLIPPASE KINASE 1-RELATED"/>
    <property type="match status" value="1"/>
</dbReference>
<evidence type="ECO:0000256" key="9">
    <source>
        <dbReference type="ARBA" id="ARBA00048679"/>
    </source>
</evidence>
<dbReference type="InterPro" id="IPR000719">
    <property type="entry name" value="Prot_kinase_dom"/>
</dbReference>
<dbReference type="EnsemblPlants" id="LPERR08G16670.1">
    <property type="protein sequence ID" value="LPERR08G16670.1"/>
    <property type="gene ID" value="LPERR08G16670"/>
</dbReference>